<evidence type="ECO:0000313" key="1">
    <source>
        <dbReference type="EMBL" id="CAD7399744.1"/>
    </source>
</evidence>
<name>A0A7R9GWW7_TIMCR</name>
<protein>
    <submittedName>
        <fullName evidence="1">Uncharacterized protein</fullName>
    </submittedName>
</protein>
<accession>A0A7R9GWW7</accession>
<sequence length="382" mass="42465">MKEEFCKSILKPPKYGNCHASEETCSLLSISDFKKIFQAGKNSSKIEELKSCLNGLVLQDDWDCDIINEDHNYSRVPIVDGISSGSQLPTSQGPPTRGSLRSRKPARAIWVPFTLDIALVLELRLNSLDTEFSHAIRKTRCCSYPDRVRPTEIRTSISPSSAVGLNTTSTLANYATEAGTRLMNGCMVKCVTLAINYIADDREIGGRSRSGALRKVFLNGLPLSLHANLSSVWVDAPLVSHSHSERPHLSFSADPPPRGSKSLILKQMYATRWKDRHDAVILLMEMLVALREALQKITNWSDAYSSSTSLQPSYAIEQPAFLLCLHVLAKRKCTRICVDREREREWKTSLSTPYRDSNLNLPVICKSSASNHVANKVGESSV</sequence>
<reference evidence="1" key="1">
    <citation type="submission" date="2020-11" db="EMBL/GenBank/DDBJ databases">
        <authorList>
            <person name="Tran Van P."/>
        </authorList>
    </citation>
    <scope>NUCLEOTIDE SEQUENCE</scope>
</reference>
<dbReference type="AlphaFoldDB" id="A0A7R9GWW7"/>
<gene>
    <name evidence="1" type="ORF">TCEB3V08_LOCUS5169</name>
</gene>
<dbReference type="EMBL" id="OC317915">
    <property type="protein sequence ID" value="CAD7399744.1"/>
    <property type="molecule type" value="Genomic_DNA"/>
</dbReference>
<proteinExistence type="predicted"/>
<organism evidence="1">
    <name type="scientific">Timema cristinae</name>
    <name type="common">Walking stick</name>
    <dbReference type="NCBI Taxonomy" id="61476"/>
    <lineage>
        <taxon>Eukaryota</taxon>
        <taxon>Metazoa</taxon>
        <taxon>Ecdysozoa</taxon>
        <taxon>Arthropoda</taxon>
        <taxon>Hexapoda</taxon>
        <taxon>Insecta</taxon>
        <taxon>Pterygota</taxon>
        <taxon>Neoptera</taxon>
        <taxon>Polyneoptera</taxon>
        <taxon>Phasmatodea</taxon>
        <taxon>Timematodea</taxon>
        <taxon>Timematoidea</taxon>
        <taxon>Timematidae</taxon>
        <taxon>Timema</taxon>
    </lineage>
</organism>